<evidence type="ECO:0000256" key="5">
    <source>
        <dbReference type="SAM" id="MobiDB-lite"/>
    </source>
</evidence>
<evidence type="ECO:0000256" key="6">
    <source>
        <dbReference type="SAM" id="Phobius"/>
    </source>
</evidence>
<reference evidence="7 8" key="1">
    <citation type="submission" date="2018-10" db="EMBL/GenBank/DDBJ databases">
        <title>An updated phylogeny of the Alphaproteobacteria reveals that the parasitic Rickettsiales and Holosporales have independent origins.</title>
        <authorList>
            <person name="Munoz-Gomez S.A."/>
            <person name="Hess S."/>
            <person name="Burger G."/>
            <person name="Lang B.F."/>
            <person name="Susko E."/>
            <person name="Slamovits C.H."/>
            <person name="Roger A.J."/>
        </authorList>
    </citation>
    <scope>NUCLEOTIDE SEQUENCE [LARGE SCALE GENOMIC DNA]</scope>
    <source>
        <strain evidence="7">HOLO01</strain>
    </source>
</reference>
<dbReference type="EMBL" id="SCFB01000001">
    <property type="protein sequence ID" value="RZI47124.1"/>
    <property type="molecule type" value="Genomic_DNA"/>
</dbReference>
<dbReference type="GO" id="GO:0009403">
    <property type="term" value="P:toxin biosynthetic process"/>
    <property type="evidence" value="ECO:0007669"/>
    <property type="project" value="InterPro"/>
</dbReference>
<dbReference type="Proteomes" id="UP000293550">
    <property type="component" value="Unassembled WGS sequence"/>
</dbReference>
<feature type="compositionally biased region" description="Basic and acidic residues" evidence="5">
    <location>
        <begin position="265"/>
        <end position="277"/>
    </location>
</feature>
<keyword evidence="8" id="KW-1185">Reference proteome</keyword>
<dbReference type="OrthoDB" id="9806894at2"/>
<keyword evidence="2 6" id="KW-0812">Transmembrane</keyword>
<dbReference type="PANTHER" id="PTHR36926">
    <property type="entry name" value="COLICIN V PRODUCTION PROTEIN"/>
    <property type="match status" value="1"/>
</dbReference>
<evidence type="ECO:0000313" key="7">
    <source>
        <dbReference type="EMBL" id="RZI47124.1"/>
    </source>
</evidence>
<name>A0A4Q7DLQ8_9PROT</name>
<feature type="transmembrane region" description="Helical" evidence="6">
    <location>
        <begin position="6"/>
        <end position="24"/>
    </location>
</feature>
<accession>A0A4Q7DLQ8</accession>
<feature type="transmembrane region" description="Helical" evidence="6">
    <location>
        <begin position="68"/>
        <end position="89"/>
    </location>
</feature>
<sequence length="277" mass="30410">MNTVDIGILIIMFLSALMGVMRGLTREVLGLISWTAAAFAAFFTMPLAQSLSRHYIPNPMLADIVGGGVLFIIFLILFSFISQFFTGLVRQSKLGGIDRSLGFGYGLLRGFVLICFVEIIMGVFVNRPEYPKPIQESHLSSAIYKGSDSVFNVLPSSLQNLIKQQQKKYGDQVAKPAADAISVATTPQDLLTEVINDQIQKGTQALIPGSVSRQSPPPSAAANQPETEKDTKANTQKTVEELARLKPKADANKNASTNYSKQQRRNMERLLEQDDVQ</sequence>
<dbReference type="AlphaFoldDB" id="A0A4Q7DLQ8"/>
<evidence type="ECO:0000256" key="2">
    <source>
        <dbReference type="ARBA" id="ARBA00022692"/>
    </source>
</evidence>
<feature type="region of interest" description="Disordered" evidence="5">
    <location>
        <begin position="207"/>
        <end position="277"/>
    </location>
</feature>
<dbReference type="InterPro" id="IPR052719">
    <property type="entry name" value="CvpA-like"/>
</dbReference>
<evidence type="ECO:0000313" key="8">
    <source>
        <dbReference type="Proteomes" id="UP000293550"/>
    </source>
</evidence>
<comment type="subcellular location">
    <subcellularLocation>
        <location evidence="1">Membrane</location>
        <topology evidence="1">Multi-pass membrane protein</topology>
    </subcellularLocation>
</comment>
<feature type="compositionally biased region" description="Basic and acidic residues" evidence="5">
    <location>
        <begin position="226"/>
        <end position="251"/>
    </location>
</feature>
<evidence type="ECO:0000256" key="4">
    <source>
        <dbReference type="ARBA" id="ARBA00023136"/>
    </source>
</evidence>
<protein>
    <submittedName>
        <fullName evidence="7">CvpA family protein</fullName>
    </submittedName>
</protein>
<organism evidence="7 8">
    <name type="scientific">Candidatus Finniella inopinata</name>
    <dbReference type="NCBI Taxonomy" id="1696036"/>
    <lineage>
        <taxon>Bacteria</taxon>
        <taxon>Pseudomonadati</taxon>
        <taxon>Pseudomonadota</taxon>
        <taxon>Alphaproteobacteria</taxon>
        <taxon>Holosporales</taxon>
        <taxon>Candidatus Paracaedibacteraceae</taxon>
        <taxon>Candidatus Finniella</taxon>
    </lineage>
</organism>
<feature type="transmembrane region" description="Helical" evidence="6">
    <location>
        <begin position="31"/>
        <end position="48"/>
    </location>
</feature>
<comment type="caution">
    <text evidence="7">The sequence shown here is derived from an EMBL/GenBank/DDBJ whole genome shotgun (WGS) entry which is preliminary data.</text>
</comment>
<feature type="transmembrane region" description="Helical" evidence="6">
    <location>
        <begin position="101"/>
        <end position="125"/>
    </location>
</feature>
<dbReference type="GO" id="GO:0016020">
    <property type="term" value="C:membrane"/>
    <property type="evidence" value="ECO:0007669"/>
    <property type="project" value="UniProtKB-SubCell"/>
</dbReference>
<evidence type="ECO:0000256" key="3">
    <source>
        <dbReference type="ARBA" id="ARBA00022989"/>
    </source>
</evidence>
<dbReference type="Pfam" id="PF02674">
    <property type="entry name" value="Colicin_V"/>
    <property type="match status" value="1"/>
</dbReference>
<evidence type="ECO:0000256" key="1">
    <source>
        <dbReference type="ARBA" id="ARBA00004141"/>
    </source>
</evidence>
<proteinExistence type="predicted"/>
<dbReference type="RefSeq" id="WP_130153236.1">
    <property type="nucleotide sequence ID" value="NZ_SCFB01000001.1"/>
</dbReference>
<dbReference type="PANTHER" id="PTHR36926:SF1">
    <property type="entry name" value="COLICIN V PRODUCTION PROTEIN"/>
    <property type="match status" value="1"/>
</dbReference>
<keyword evidence="3 6" id="KW-1133">Transmembrane helix</keyword>
<gene>
    <name evidence="7" type="ORF">EQU50_00645</name>
</gene>
<dbReference type="InterPro" id="IPR003825">
    <property type="entry name" value="Colicin-V_CvpA"/>
</dbReference>
<keyword evidence="4 6" id="KW-0472">Membrane</keyword>